<dbReference type="InterPro" id="IPR007577">
    <property type="entry name" value="GlycoTrfase_DXD_sugar-bd_CS"/>
</dbReference>
<keyword evidence="2 3" id="KW-0808">Transferase</keyword>
<dbReference type="EMBL" id="KZ997868">
    <property type="protein sequence ID" value="RKO86844.1"/>
    <property type="molecule type" value="Genomic_DNA"/>
</dbReference>
<dbReference type="InterPro" id="IPR051706">
    <property type="entry name" value="Glycosyltransferase_domain"/>
</dbReference>
<dbReference type="Gene3D" id="3.90.550.20">
    <property type="match status" value="1"/>
</dbReference>
<dbReference type="PANTHER" id="PTHR32385:SF15">
    <property type="entry name" value="INOSITOL PHOSPHOCERAMIDE MANNOSYLTRANSFERASE 1"/>
    <property type="match status" value="1"/>
</dbReference>
<feature type="non-terminal residue" evidence="3">
    <location>
        <position position="200"/>
    </location>
</feature>
<organism evidence="3 4">
    <name type="scientific">Blyttiomyces helicus</name>
    <dbReference type="NCBI Taxonomy" id="388810"/>
    <lineage>
        <taxon>Eukaryota</taxon>
        <taxon>Fungi</taxon>
        <taxon>Fungi incertae sedis</taxon>
        <taxon>Chytridiomycota</taxon>
        <taxon>Chytridiomycota incertae sedis</taxon>
        <taxon>Chytridiomycetes</taxon>
        <taxon>Chytridiomycetes incertae sedis</taxon>
        <taxon>Blyttiomyces</taxon>
    </lineage>
</organism>
<evidence type="ECO:0000313" key="4">
    <source>
        <dbReference type="Proteomes" id="UP000269721"/>
    </source>
</evidence>
<dbReference type="InterPro" id="IPR029044">
    <property type="entry name" value="Nucleotide-diphossugar_trans"/>
</dbReference>
<dbReference type="GO" id="GO:0000030">
    <property type="term" value="F:mannosyltransferase activity"/>
    <property type="evidence" value="ECO:0007669"/>
    <property type="project" value="TreeGrafter"/>
</dbReference>
<evidence type="ECO:0000256" key="2">
    <source>
        <dbReference type="ARBA" id="ARBA00022679"/>
    </source>
</evidence>
<proteinExistence type="inferred from homology"/>
<evidence type="ECO:0000313" key="3">
    <source>
        <dbReference type="EMBL" id="RKO86844.1"/>
    </source>
</evidence>
<dbReference type="GO" id="GO:0016020">
    <property type="term" value="C:membrane"/>
    <property type="evidence" value="ECO:0007669"/>
    <property type="project" value="GOC"/>
</dbReference>
<dbReference type="Pfam" id="PF04488">
    <property type="entry name" value="Gly_transf_sug"/>
    <property type="match status" value="1"/>
</dbReference>
<gene>
    <name evidence="3" type="ORF">BDK51DRAFT_6675</name>
</gene>
<dbReference type="PANTHER" id="PTHR32385">
    <property type="entry name" value="MANNOSYL PHOSPHORYLINOSITOL CERAMIDE SYNTHASE"/>
    <property type="match status" value="1"/>
</dbReference>
<dbReference type="OrthoDB" id="3647at2759"/>
<comment type="similarity">
    <text evidence="1">Belongs to the glycosyltransferase 32 family.</text>
</comment>
<name>A0A4P9W3W1_9FUNG</name>
<dbReference type="AlphaFoldDB" id="A0A4P9W3W1"/>
<evidence type="ECO:0000256" key="1">
    <source>
        <dbReference type="ARBA" id="ARBA00009003"/>
    </source>
</evidence>
<dbReference type="GO" id="GO:0051999">
    <property type="term" value="P:mannosyl-inositol phosphorylceramide biosynthetic process"/>
    <property type="evidence" value="ECO:0007669"/>
    <property type="project" value="TreeGrafter"/>
</dbReference>
<keyword evidence="4" id="KW-1185">Reference proteome</keyword>
<protein>
    <submittedName>
        <fullName evidence="3">Nucleotide-diphospho-sugar transferase</fullName>
    </submittedName>
</protein>
<feature type="non-terminal residue" evidence="3">
    <location>
        <position position="1"/>
    </location>
</feature>
<reference evidence="4" key="1">
    <citation type="journal article" date="2018" name="Nat. Microbiol.">
        <title>Leveraging single-cell genomics to expand the fungal tree of life.</title>
        <authorList>
            <person name="Ahrendt S.R."/>
            <person name="Quandt C.A."/>
            <person name="Ciobanu D."/>
            <person name="Clum A."/>
            <person name="Salamov A."/>
            <person name="Andreopoulos B."/>
            <person name="Cheng J.F."/>
            <person name="Woyke T."/>
            <person name="Pelin A."/>
            <person name="Henrissat B."/>
            <person name="Reynolds N.K."/>
            <person name="Benny G.L."/>
            <person name="Smith M.E."/>
            <person name="James T.Y."/>
            <person name="Grigoriev I.V."/>
        </authorList>
    </citation>
    <scope>NUCLEOTIDE SEQUENCE [LARGE SCALE GENOMIC DNA]</scope>
</reference>
<sequence length="200" mass="23163">DWLKAREACKQLHPGYEFKFWDDRAAEEFIIAEHRDFYETWKSYRYPIQRADSLRYLILYSYGGIYMDMDLVCLRPLEPFRRFDFIAPAAHPIGVSNGFIMISPRHPFMKQVVDNLSLFNRFFISAYPTVMFSTGCTYLSAQHLVSPHRNQLKVLSGLNNKLSGNSTTPLFHHLGASSWHSSDAPVFNALGRFLKSVPIF</sequence>
<dbReference type="Proteomes" id="UP000269721">
    <property type="component" value="Unassembled WGS sequence"/>
</dbReference>
<dbReference type="SUPFAM" id="SSF53448">
    <property type="entry name" value="Nucleotide-diphospho-sugar transferases"/>
    <property type="match status" value="1"/>
</dbReference>
<accession>A0A4P9W3W1</accession>